<sequence>MAFKGRVTFGNIYFLINTVYIERERHFIVELPYGRSNFQKEFSKTAVRHRISYTLCSNTYWKKLQYS</sequence>
<dbReference type="EMBL" id="CM004483">
    <property type="protein sequence ID" value="OCT61561.1"/>
    <property type="molecule type" value="Genomic_DNA"/>
</dbReference>
<name>A0A974H217_XENLA</name>
<gene>
    <name evidence="1" type="ORF">XELAEV_18047588mg</name>
</gene>
<protein>
    <submittedName>
        <fullName evidence="1">Uncharacterized protein</fullName>
    </submittedName>
</protein>
<accession>A0A974H217</accession>
<evidence type="ECO:0000313" key="1">
    <source>
        <dbReference type="EMBL" id="OCT61561.1"/>
    </source>
</evidence>
<organism evidence="1 2">
    <name type="scientific">Xenopus laevis</name>
    <name type="common">African clawed frog</name>
    <dbReference type="NCBI Taxonomy" id="8355"/>
    <lineage>
        <taxon>Eukaryota</taxon>
        <taxon>Metazoa</taxon>
        <taxon>Chordata</taxon>
        <taxon>Craniata</taxon>
        <taxon>Vertebrata</taxon>
        <taxon>Euteleostomi</taxon>
        <taxon>Amphibia</taxon>
        <taxon>Batrachia</taxon>
        <taxon>Anura</taxon>
        <taxon>Pipoidea</taxon>
        <taxon>Pipidae</taxon>
        <taxon>Xenopodinae</taxon>
        <taxon>Xenopus</taxon>
        <taxon>Xenopus</taxon>
    </lineage>
</organism>
<evidence type="ECO:0000313" key="2">
    <source>
        <dbReference type="Proteomes" id="UP000694892"/>
    </source>
</evidence>
<dbReference type="Proteomes" id="UP000694892">
    <property type="component" value="Chromosome 9_10S"/>
</dbReference>
<reference evidence="2" key="1">
    <citation type="journal article" date="2016" name="Nature">
        <title>Genome evolution in the allotetraploid frog Xenopus laevis.</title>
        <authorList>
            <person name="Session A.M."/>
            <person name="Uno Y."/>
            <person name="Kwon T."/>
            <person name="Chapman J.A."/>
            <person name="Toyoda A."/>
            <person name="Takahashi S."/>
            <person name="Fukui A."/>
            <person name="Hikosaka A."/>
            <person name="Suzuki A."/>
            <person name="Kondo M."/>
            <person name="van Heeringen S.J."/>
            <person name="Quigley I."/>
            <person name="Heinz S."/>
            <person name="Ogino H."/>
            <person name="Ochi H."/>
            <person name="Hellsten U."/>
            <person name="Lyons J.B."/>
            <person name="Simakov O."/>
            <person name="Putnam N."/>
            <person name="Stites J."/>
            <person name="Kuroki Y."/>
            <person name="Tanaka T."/>
            <person name="Michiue T."/>
            <person name="Watanabe M."/>
            <person name="Bogdanovic O."/>
            <person name="Lister R."/>
            <person name="Georgiou G."/>
            <person name="Paranjpe S.S."/>
            <person name="van Kruijsbergen I."/>
            <person name="Shu S."/>
            <person name="Carlson J."/>
            <person name="Kinoshita T."/>
            <person name="Ohta Y."/>
            <person name="Mawaribuchi S."/>
            <person name="Jenkins J."/>
            <person name="Grimwood J."/>
            <person name="Schmutz J."/>
            <person name="Mitros T."/>
            <person name="Mozaffari S.V."/>
            <person name="Suzuki Y."/>
            <person name="Haramoto Y."/>
            <person name="Yamamoto T.S."/>
            <person name="Takagi C."/>
            <person name="Heald R."/>
            <person name="Miller K."/>
            <person name="Haudenschild C."/>
            <person name="Kitzman J."/>
            <person name="Nakayama T."/>
            <person name="Izutsu Y."/>
            <person name="Robert J."/>
            <person name="Fortriede J."/>
            <person name="Burns K."/>
            <person name="Lotay V."/>
            <person name="Karimi K."/>
            <person name="Yasuoka Y."/>
            <person name="Dichmann D.S."/>
            <person name="Flajnik M.F."/>
            <person name="Houston D.W."/>
            <person name="Shendure J."/>
            <person name="DuPasquier L."/>
            <person name="Vize P.D."/>
            <person name="Zorn A.M."/>
            <person name="Ito M."/>
            <person name="Marcotte E.M."/>
            <person name="Wallingford J.B."/>
            <person name="Ito Y."/>
            <person name="Asashima M."/>
            <person name="Ueno N."/>
            <person name="Matsuda Y."/>
            <person name="Veenstra G.J."/>
            <person name="Fujiyama A."/>
            <person name="Harland R.M."/>
            <person name="Taira M."/>
            <person name="Rokhsar D.S."/>
        </authorList>
    </citation>
    <scope>NUCLEOTIDE SEQUENCE [LARGE SCALE GENOMIC DNA]</scope>
    <source>
        <strain evidence="2">J</strain>
    </source>
</reference>
<dbReference type="AlphaFoldDB" id="A0A974H217"/>
<proteinExistence type="predicted"/>